<comment type="caution">
    <text evidence="2">The sequence shown here is derived from an EMBL/GenBank/DDBJ whole genome shotgun (WGS) entry which is preliminary data.</text>
</comment>
<name>A0A699ZCW4_HAELA</name>
<feature type="compositionally biased region" description="Low complexity" evidence="1">
    <location>
        <begin position="87"/>
        <end position="101"/>
    </location>
</feature>
<gene>
    <name evidence="2" type="ORF">HaLaN_09186</name>
</gene>
<dbReference type="EMBL" id="BLLF01000599">
    <property type="protein sequence ID" value="GFH13322.1"/>
    <property type="molecule type" value="Genomic_DNA"/>
</dbReference>
<dbReference type="Proteomes" id="UP000485058">
    <property type="component" value="Unassembled WGS sequence"/>
</dbReference>
<feature type="region of interest" description="Disordered" evidence="1">
    <location>
        <begin position="136"/>
        <end position="177"/>
    </location>
</feature>
<evidence type="ECO:0000313" key="2">
    <source>
        <dbReference type="EMBL" id="GFH13322.1"/>
    </source>
</evidence>
<accession>A0A699ZCW4</accession>
<evidence type="ECO:0000313" key="3">
    <source>
        <dbReference type="Proteomes" id="UP000485058"/>
    </source>
</evidence>
<keyword evidence="3" id="KW-1185">Reference proteome</keyword>
<sequence>MHSTHTTSSHHCFPSGLHWSSRNSQLLSAACSLLSLTLQPAHDPPTSSPPHRSLFSLSSPPSSRIPAILTFTMCLLPSLHLVAQPTHSGSSSAAPPSISHSVRVSTRVAKPGTAPHPKQGAHQLYAAAAPQPPVVWDLTEAGDDPDQDPLLDSHSAQPQPQTASAVSRAQPVPAPRVKQQIAAPAAVKGMPGNSRPPAHGRGVQAAGMATTRLPKRGNMSRRGERFGQDNADADTCVGAEKLDREERTATREQESAQLVQALQSFQSIARACEQARTEPTDGGRAQLELVSRLEAACGSLAQRLVSHATDDLPRVRRGLQMLVREGCRWPALQQVVQDYANAVQIHVRAEWGFVLTLDPLFATGIAV</sequence>
<feature type="compositionally biased region" description="Polar residues" evidence="1">
    <location>
        <begin position="154"/>
        <end position="167"/>
    </location>
</feature>
<proteinExistence type="predicted"/>
<dbReference type="AlphaFoldDB" id="A0A699ZCW4"/>
<organism evidence="2 3">
    <name type="scientific">Haematococcus lacustris</name>
    <name type="common">Green alga</name>
    <name type="synonym">Haematococcus pluvialis</name>
    <dbReference type="NCBI Taxonomy" id="44745"/>
    <lineage>
        <taxon>Eukaryota</taxon>
        <taxon>Viridiplantae</taxon>
        <taxon>Chlorophyta</taxon>
        <taxon>core chlorophytes</taxon>
        <taxon>Chlorophyceae</taxon>
        <taxon>CS clade</taxon>
        <taxon>Chlamydomonadales</taxon>
        <taxon>Haematococcaceae</taxon>
        <taxon>Haematococcus</taxon>
    </lineage>
</organism>
<reference evidence="2 3" key="1">
    <citation type="submission" date="2020-02" db="EMBL/GenBank/DDBJ databases">
        <title>Draft genome sequence of Haematococcus lacustris strain NIES-144.</title>
        <authorList>
            <person name="Morimoto D."/>
            <person name="Nakagawa S."/>
            <person name="Yoshida T."/>
            <person name="Sawayama S."/>
        </authorList>
    </citation>
    <scope>NUCLEOTIDE SEQUENCE [LARGE SCALE GENOMIC DNA]</scope>
    <source>
        <strain evidence="2 3">NIES-144</strain>
    </source>
</reference>
<protein>
    <submittedName>
        <fullName evidence="2">Uncharacterized protein</fullName>
    </submittedName>
</protein>
<feature type="region of interest" description="Disordered" evidence="1">
    <location>
        <begin position="85"/>
        <end position="120"/>
    </location>
</feature>
<feature type="compositionally biased region" description="Acidic residues" evidence="1">
    <location>
        <begin position="140"/>
        <end position="149"/>
    </location>
</feature>
<feature type="compositionally biased region" description="Low complexity" evidence="1">
    <location>
        <begin position="49"/>
        <end position="59"/>
    </location>
</feature>
<feature type="region of interest" description="Disordered" evidence="1">
    <location>
        <begin position="40"/>
        <end position="59"/>
    </location>
</feature>
<evidence type="ECO:0000256" key="1">
    <source>
        <dbReference type="SAM" id="MobiDB-lite"/>
    </source>
</evidence>